<dbReference type="SUPFAM" id="SSF46894">
    <property type="entry name" value="C-terminal effector domain of the bipartite response regulators"/>
    <property type="match status" value="1"/>
</dbReference>
<dbReference type="InterPro" id="IPR016032">
    <property type="entry name" value="Sig_transdc_resp-reg_C-effctor"/>
</dbReference>
<reference evidence="8" key="1">
    <citation type="submission" date="2015-12" db="EMBL/GenBank/DDBJ databases">
        <authorList>
            <person name="Shamseldin A."/>
            <person name="Moawad H."/>
            <person name="Abd El-Rahim W.M."/>
            <person name="Sadowsky M.J."/>
        </authorList>
    </citation>
    <scope>NUCLEOTIDE SEQUENCE [LARGE SCALE GENOMIC DNA]</scope>
    <source>
        <strain evidence="8">CD08_7</strain>
    </source>
</reference>
<dbReference type="PANTHER" id="PTHR43214:SF24">
    <property type="entry name" value="TRANSCRIPTIONAL REGULATORY PROTEIN NARL-RELATED"/>
    <property type="match status" value="1"/>
</dbReference>
<dbReference type="Pfam" id="PF00196">
    <property type="entry name" value="GerE"/>
    <property type="match status" value="1"/>
</dbReference>
<evidence type="ECO:0000259" key="7">
    <source>
        <dbReference type="PROSITE" id="PS50110"/>
    </source>
</evidence>
<dbReference type="SMART" id="SM00421">
    <property type="entry name" value="HTH_LUXR"/>
    <property type="match status" value="1"/>
</dbReference>
<dbReference type="SMART" id="SM00448">
    <property type="entry name" value="REC"/>
    <property type="match status" value="1"/>
</dbReference>
<dbReference type="RefSeq" id="WP_058889518.1">
    <property type="nucleotide sequence ID" value="NZ_BAAAKT010000004.1"/>
</dbReference>
<dbReference type="PROSITE" id="PS50110">
    <property type="entry name" value="RESPONSE_REGULATORY"/>
    <property type="match status" value="1"/>
</dbReference>
<dbReference type="InterPro" id="IPR001789">
    <property type="entry name" value="Sig_transdc_resp-reg_receiver"/>
</dbReference>
<dbReference type="InterPro" id="IPR058245">
    <property type="entry name" value="NreC/VraR/RcsB-like_REC"/>
</dbReference>
<keyword evidence="4" id="KW-0804">Transcription</keyword>
<keyword evidence="10" id="KW-1185">Reference proteome</keyword>
<evidence type="ECO:0000256" key="3">
    <source>
        <dbReference type="ARBA" id="ARBA00023125"/>
    </source>
</evidence>
<dbReference type="PANTHER" id="PTHR43214">
    <property type="entry name" value="TWO-COMPONENT RESPONSE REGULATOR"/>
    <property type="match status" value="1"/>
</dbReference>
<dbReference type="Gene3D" id="3.40.50.2300">
    <property type="match status" value="1"/>
</dbReference>
<evidence type="ECO:0000313" key="8">
    <source>
        <dbReference type="EMBL" id="KUG57499.1"/>
    </source>
</evidence>
<dbReference type="AlphaFoldDB" id="A0A0W8IC29"/>
<reference evidence="10" key="2">
    <citation type="submission" date="2015-12" db="EMBL/GenBank/DDBJ databases">
        <authorList>
            <person name="Nair G.R."/>
            <person name="Kaur G."/>
            <person name="Mayilraj S."/>
        </authorList>
    </citation>
    <scope>NUCLEOTIDE SEQUENCE [LARGE SCALE GENOMIC DNA]</scope>
    <source>
        <strain evidence="10">CD08_7</strain>
    </source>
</reference>
<organism evidence="8 10">
    <name type="scientific">Nesterenkonia jeotgali</name>
    <dbReference type="NCBI Taxonomy" id="317018"/>
    <lineage>
        <taxon>Bacteria</taxon>
        <taxon>Bacillati</taxon>
        <taxon>Actinomycetota</taxon>
        <taxon>Actinomycetes</taxon>
        <taxon>Micrococcales</taxon>
        <taxon>Micrococcaceae</taxon>
        <taxon>Nesterenkonia</taxon>
    </lineage>
</organism>
<keyword evidence="3 9" id="KW-0238">DNA-binding</keyword>
<evidence type="ECO:0000256" key="2">
    <source>
        <dbReference type="ARBA" id="ARBA00023015"/>
    </source>
</evidence>
<dbReference type="PRINTS" id="PR00038">
    <property type="entry name" value="HTHLUXR"/>
</dbReference>
<evidence type="ECO:0000256" key="1">
    <source>
        <dbReference type="ARBA" id="ARBA00022553"/>
    </source>
</evidence>
<dbReference type="Proteomes" id="UP000546252">
    <property type="component" value="Unassembled WGS sequence"/>
</dbReference>
<dbReference type="STRING" id="317018.AVL63_12675"/>
<dbReference type="InterPro" id="IPR000792">
    <property type="entry name" value="Tscrpt_reg_LuxR_C"/>
</dbReference>
<evidence type="ECO:0000313" key="9">
    <source>
        <dbReference type="EMBL" id="MBA8922312.1"/>
    </source>
</evidence>
<gene>
    <name evidence="8" type="ORF">AVL63_12675</name>
    <name evidence="9" type="ORF">HNR24_002245</name>
</gene>
<evidence type="ECO:0000256" key="5">
    <source>
        <dbReference type="PROSITE-ProRule" id="PRU00169"/>
    </source>
</evidence>
<dbReference type="GO" id="GO:0000160">
    <property type="term" value="P:phosphorelay signal transduction system"/>
    <property type="evidence" value="ECO:0007669"/>
    <property type="project" value="InterPro"/>
</dbReference>
<evidence type="ECO:0000313" key="11">
    <source>
        <dbReference type="Proteomes" id="UP000546252"/>
    </source>
</evidence>
<evidence type="ECO:0000313" key="10">
    <source>
        <dbReference type="Proteomes" id="UP000054023"/>
    </source>
</evidence>
<dbReference type="Proteomes" id="UP000054023">
    <property type="component" value="Unassembled WGS sequence"/>
</dbReference>
<dbReference type="Pfam" id="PF00072">
    <property type="entry name" value="Response_reg"/>
    <property type="match status" value="1"/>
</dbReference>
<proteinExistence type="predicted"/>
<protein>
    <submittedName>
        <fullName evidence="9">DNA-binding NarL/FixJ family response regulator</fullName>
    </submittedName>
    <submittedName>
        <fullName evidence="8">LuxR family transcriptional regulator</fullName>
    </submittedName>
</protein>
<dbReference type="GO" id="GO:0006355">
    <property type="term" value="P:regulation of DNA-templated transcription"/>
    <property type="evidence" value="ECO:0007669"/>
    <property type="project" value="InterPro"/>
</dbReference>
<feature type="domain" description="Response regulatory" evidence="7">
    <location>
        <begin position="10"/>
        <end position="128"/>
    </location>
</feature>
<dbReference type="PROSITE" id="PS50043">
    <property type="entry name" value="HTH_LUXR_2"/>
    <property type="match status" value="1"/>
</dbReference>
<comment type="caution">
    <text evidence="8">The sequence shown here is derived from an EMBL/GenBank/DDBJ whole genome shotgun (WGS) entry which is preliminary data.</text>
</comment>
<dbReference type="InterPro" id="IPR039420">
    <property type="entry name" value="WalR-like"/>
</dbReference>
<keyword evidence="1 5" id="KW-0597">Phosphoprotein</keyword>
<dbReference type="SUPFAM" id="SSF52172">
    <property type="entry name" value="CheY-like"/>
    <property type="match status" value="1"/>
</dbReference>
<dbReference type="EMBL" id="JACJIH010000001">
    <property type="protein sequence ID" value="MBA8922312.1"/>
    <property type="molecule type" value="Genomic_DNA"/>
</dbReference>
<accession>A0A0W8IC29</accession>
<feature type="modified residue" description="4-aspartylphosphate" evidence="5">
    <location>
        <position position="63"/>
    </location>
</feature>
<dbReference type="CDD" id="cd17535">
    <property type="entry name" value="REC_NarL-like"/>
    <property type="match status" value="1"/>
</dbReference>
<dbReference type="GO" id="GO:0003677">
    <property type="term" value="F:DNA binding"/>
    <property type="evidence" value="ECO:0007669"/>
    <property type="project" value="UniProtKB-KW"/>
</dbReference>
<name>A0A0W8IC29_9MICC</name>
<dbReference type="InterPro" id="IPR011006">
    <property type="entry name" value="CheY-like_superfamily"/>
</dbReference>
<feature type="domain" description="HTH luxR-type" evidence="6">
    <location>
        <begin position="146"/>
        <end position="211"/>
    </location>
</feature>
<evidence type="ECO:0000259" key="6">
    <source>
        <dbReference type="PROSITE" id="PS50043"/>
    </source>
</evidence>
<dbReference type="OrthoDB" id="9808843at2"/>
<keyword evidence="2" id="KW-0805">Transcription regulation</keyword>
<sequence>MTPESSPQVRVLLVDDHPVVRSGVKALLESSGTLRLTAEAGTGEAALAILATSAQDVDVVVMDLQMGAGMNGVEATRRITADYDLPVLILTTFDTQADIVAAMGAGATGYLLKDAPSETVQQAVLDAAARKPVLSPSVTAQMMKRFVSPATTLTARETEILRELASGATNRDLSRVLFISEATVKTHLVHIYDKLGVENRTQAVDQARAQRII</sequence>
<dbReference type="CDD" id="cd06170">
    <property type="entry name" value="LuxR_C_like"/>
    <property type="match status" value="1"/>
</dbReference>
<reference evidence="9 11" key="3">
    <citation type="submission" date="2020-08" db="EMBL/GenBank/DDBJ databases">
        <title>Sequencing the genomes of 1000 actinobacteria strains.</title>
        <authorList>
            <person name="Klenk H.-P."/>
        </authorList>
    </citation>
    <scope>NUCLEOTIDE SEQUENCE [LARGE SCALE GENOMIC DNA]</scope>
    <source>
        <strain evidence="9 11">DSM 19081</strain>
    </source>
</reference>
<dbReference type="EMBL" id="LQBM01000005">
    <property type="protein sequence ID" value="KUG57499.1"/>
    <property type="molecule type" value="Genomic_DNA"/>
</dbReference>
<evidence type="ECO:0000256" key="4">
    <source>
        <dbReference type="ARBA" id="ARBA00023163"/>
    </source>
</evidence>